<protein>
    <submittedName>
        <fullName evidence="3">Histidine phosphatase family protein</fullName>
    </submittedName>
</protein>
<dbReference type="SUPFAM" id="SSF53254">
    <property type="entry name" value="Phosphoglycerate mutase-like"/>
    <property type="match status" value="1"/>
</dbReference>
<dbReference type="PANTHER" id="PTHR48100">
    <property type="entry name" value="BROAD-SPECIFICITY PHOSPHATASE YOR283W-RELATED"/>
    <property type="match status" value="1"/>
</dbReference>
<feature type="binding site" evidence="2">
    <location>
        <begin position="12"/>
        <end position="19"/>
    </location>
    <ligand>
        <name>substrate</name>
    </ligand>
</feature>
<organism evidence="3 4">
    <name type="scientific">Candidatus Thermofonsia Clade 3 bacterium</name>
    <dbReference type="NCBI Taxonomy" id="2364212"/>
    <lineage>
        <taxon>Bacteria</taxon>
        <taxon>Bacillati</taxon>
        <taxon>Chloroflexota</taxon>
        <taxon>Candidatus Thermofontia</taxon>
        <taxon>Candidatus Thermofonsia Clade 3</taxon>
    </lineage>
</organism>
<feature type="active site" description="Proton donor/acceptor" evidence="1">
    <location>
        <position position="86"/>
    </location>
</feature>
<proteinExistence type="predicted"/>
<dbReference type="EMBL" id="PGTN01000084">
    <property type="protein sequence ID" value="PJF46885.1"/>
    <property type="molecule type" value="Genomic_DNA"/>
</dbReference>
<dbReference type="InterPro" id="IPR013078">
    <property type="entry name" value="His_Pase_superF_clade-1"/>
</dbReference>
<dbReference type="Gene3D" id="3.40.50.1240">
    <property type="entry name" value="Phosphoglycerate mutase-like"/>
    <property type="match status" value="1"/>
</dbReference>
<dbReference type="InterPro" id="IPR001345">
    <property type="entry name" value="PG/BPGM_mutase_AS"/>
</dbReference>
<comment type="caution">
    <text evidence="3">The sequence shown here is derived from an EMBL/GenBank/DDBJ whole genome shotgun (WGS) entry which is preliminary data.</text>
</comment>
<feature type="active site" description="Tele-phosphohistidine intermediate" evidence="1">
    <location>
        <position position="13"/>
    </location>
</feature>
<accession>A0A2M8QAS3</accession>
<dbReference type="CDD" id="cd07067">
    <property type="entry name" value="HP_PGM_like"/>
    <property type="match status" value="1"/>
</dbReference>
<evidence type="ECO:0000313" key="3">
    <source>
        <dbReference type="EMBL" id="PJF46885.1"/>
    </source>
</evidence>
<dbReference type="PROSITE" id="PS00175">
    <property type="entry name" value="PG_MUTASE"/>
    <property type="match status" value="1"/>
</dbReference>
<sequence>MSGVPRSVWLVRHGQADWNVARRYMSAADRPLTPFGEWQTQALARFFVTRKVDVIVHTGLVRTEATALAIRGERAIPMLSDLRWREASHGAWEGLTYREVVRRYPDNAAQRFADPINCAPLGGESLAQLTQRVLQAWGDLIAQLPGRRVVVVTHSGPIQALLCSLMGTPLAEHWRWRIDLGSITAVDCYPSTTIVRMVNHVPPLPAPVTSLSPIVARSGS</sequence>
<dbReference type="PIRSF" id="PIRSF000709">
    <property type="entry name" value="6PFK_2-Ptase"/>
    <property type="match status" value="1"/>
</dbReference>
<reference evidence="3 4" key="1">
    <citation type="submission" date="2017-11" db="EMBL/GenBank/DDBJ databases">
        <title>Evolution of Phototrophy in the Chloroflexi Phylum Driven by Horizontal Gene Transfer.</title>
        <authorList>
            <person name="Ward L.M."/>
            <person name="Hemp J."/>
            <person name="Shih P.M."/>
            <person name="Mcglynn S.E."/>
            <person name="Fischer W."/>
        </authorList>
    </citation>
    <scope>NUCLEOTIDE SEQUENCE [LARGE SCALE GENOMIC DNA]</scope>
    <source>
        <strain evidence="3">JP3_7</strain>
    </source>
</reference>
<dbReference type="GO" id="GO:0016791">
    <property type="term" value="F:phosphatase activity"/>
    <property type="evidence" value="ECO:0007669"/>
    <property type="project" value="TreeGrafter"/>
</dbReference>
<dbReference type="Pfam" id="PF00300">
    <property type="entry name" value="His_Phos_1"/>
    <property type="match status" value="1"/>
</dbReference>
<name>A0A2M8QAS3_9CHLR</name>
<dbReference type="InterPro" id="IPR050275">
    <property type="entry name" value="PGM_Phosphatase"/>
</dbReference>
<dbReference type="InterPro" id="IPR029033">
    <property type="entry name" value="His_PPase_superfam"/>
</dbReference>
<dbReference type="Proteomes" id="UP000230790">
    <property type="component" value="Unassembled WGS sequence"/>
</dbReference>
<gene>
    <name evidence="3" type="ORF">CUN48_11505</name>
</gene>
<dbReference type="SMART" id="SM00855">
    <property type="entry name" value="PGAM"/>
    <property type="match status" value="1"/>
</dbReference>
<dbReference type="AlphaFoldDB" id="A0A2M8QAS3"/>
<dbReference type="PANTHER" id="PTHR48100:SF62">
    <property type="entry name" value="GLUCOSYL-3-PHOSPHOGLYCERATE PHOSPHATASE"/>
    <property type="match status" value="1"/>
</dbReference>
<evidence type="ECO:0000256" key="2">
    <source>
        <dbReference type="PIRSR" id="PIRSR613078-2"/>
    </source>
</evidence>
<evidence type="ECO:0000256" key="1">
    <source>
        <dbReference type="PIRSR" id="PIRSR613078-1"/>
    </source>
</evidence>
<feature type="binding site" evidence="2">
    <location>
        <position position="62"/>
    </location>
    <ligand>
        <name>substrate</name>
    </ligand>
</feature>
<evidence type="ECO:0000313" key="4">
    <source>
        <dbReference type="Proteomes" id="UP000230790"/>
    </source>
</evidence>
<dbReference type="GO" id="GO:0005737">
    <property type="term" value="C:cytoplasm"/>
    <property type="evidence" value="ECO:0007669"/>
    <property type="project" value="TreeGrafter"/>
</dbReference>